<gene>
    <name evidence="1" type="ORF">EKO27_g7025</name>
</gene>
<dbReference type="GO" id="GO:0001228">
    <property type="term" value="F:DNA-binding transcription activator activity, RNA polymerase II-specific"/>
    <property type="evidence" value="ECO:0007669"/>
    <property type="project" value="TreeGrafter"/>
</dbReference>
<dbReference type="EMBL" id="RYZI01000220">
    <property type="protein sequence ID" value="RWA08065.1"/>
    <property type="molecule type" value="Genomic_DNA"/>
</dbReference>
<organism evidence="1 2">
    <name type="scientific">Xylaria grammica</name>
    <dbReference type="NCBI Taxonomy" id="363999"/>
    <lineage>
        <taxon>Eukaryota</taxon>
        <taxon>Fungi</taxon>
        <taxon>Dikarya</taxon>
        <taxon>Ascomycota</taxon>
        <taxon>Pezizomycotina</taxon>
        <taxon>Sordariomycetes</taxon>
        <taxon>Xylariomycetidae</taxon>
        <taxon>Xylariales</taxon>
        <taxon>Xylariaceae</taxon>
        <taxon>Xylaria</taxon>
    </lineage>
</organism>
<evidence type="ECO:0000313" key="2">
    <source>
        <dbReference type="Proteomes" id="UP000286045"/>
    </source>
</evidence>
<evidence type="ECO:0000313" key="1">
    <source>
        <dbReference type="EMBL" id="RWA08065.1"/>
    </source>
</evidence>
<keyword evidence="2" id="KW-1185">Reference proteome</keyword>
<sequence length="352" mass="39618">MLDISPTPWSYYGPTFTINSLAPTNQTFRLHHLELLYNFKTGVLGDSVYNAEAAEGYMGMTVREAVQAPYLMDQVLALSAANMSVKRPHQRLFYQEEATHLQTRALVLFNAAQTSEVTDNNALAGFVYSTLLSQQVLFDALLVRTDFPAHLDKLAAAFRICGGVRIMCGKSWPFIMTQYREQVGINLPDEFISGSGPETVFSMELTRLETLLANANLDPSILNPCNTALTYLRDLSHAPERHRFSAFRSTRLVQWAVLVPSDFIKLLDERRPEALVIIAYYALLIHDTKDYYWLSGDAGAFIIRSITKFLGNYWAEWLAWPNEVLDSADNSDGAQPLSPIDISTRCRVDELS</sequence>
<dbReference type="Proteomes" id="UP000286045">
    <property type="component" value="Unassembled WGS sequence"/>
</dbReference>
<proteinExistence type="predicted"/>
<dbReference type="PANTHER" id="PTHR47784">
    <property type="entry name" value="STEROL UPTAKE CONTROL PROTEIN 2"/>
    <property type="match status" value="1"/>
</dbReference>
<name>A0A439D0S7_9PEZI</name>
<accession>A0A439D0S7</accession>
<dbReference type="AlphaFoldDB" id="A0A439D0S7"/>
<dbReference type="STRING" id="363999.A0A439D0S7"/>
<dbReference type="InterPro" id="IPR053157">
    <property type="entry name" value="Sterol_Uptake_Regulator"/>
</dbReference>
<comment type="caution">
    <text evidence="1">The sequence shown here is derived from an EMBL/GenBank/DDBJ whole genome shotgun (WGS) entry which is preliminary data.</text>
</comment>
<dbReference type="PANTHER" id="PTHR47784:SF4">
    <property type="entry name" value="ZN(II)2CYS6 TRANSCRIPTION FACTOR (EUROFUNG)"/>
    <property type="match status" value="1"/>
</dbReference>
<protein>
    <submittedName>
        <fullName evidence="1">Uncharacterized protein</fullName>
    </submittedName>
</protein>
<reference evidence="1 2" key="1">
    <citation type="submission" date="2018-12" db="EMBL/GenBank/DDBJ databases">
        <title>Draft genome sequence of Xylaria grammica IHI A82.</title>
        <authorList>
            <person name="Buettner E."/>
            <person name="Kellner H."/>
        </authorList>
    </citation>
    <scope>NUCLEOTIDE SEQUENCE [LARGE SCALE GENOMIC DNA]</scope>
    <source>
        <strain evidence="1 2">IHI A82</strain>
    </source>
</reference>